<evidence type="ECO:0000313" key="2">
    <source>
        <dbReference type="Proteomes" id="UP001152795"/>
    </source>
</evidence>
<dbReference type="AlphaFoldDB" id="A0A7D9JDL7"/>
<gene>
    <name evidence="1" type="ORF">PACLA_8A042336</name>
</gene>
<keyword evidence="2" id="KW-1185">Reference proteome</keyword>
<dbReference type="Proteomes" id="UP001152795">
    <property type="component" value="Unassembled WGS sequence"/>
</dbReference>
<dbReference type="EMBL" id="CACRXK020014917">
    <property type="protein sequence ID" value="CAB4027625.1"/>
    <property type="molecule type" value="Genomic_DNA"/>
</dbReference>
<organism evidence="1 2">
    <name type="scientific">Paramuricea clavata</name>
    <name type="common">Red gorgonian</name>
    <name type="synonym">Violescent sea-whip</name>
    <dbReference type="NCBI Taxonomy" id="317549"/>
    <lineage>
        <taxon>Eukaryota</taxon>
        <taxon>Metazoa</taxon>
        <taxon>Cnidaria</taxon>
        <taxon>Anthozoa</taxon>
        <taxon>Octocorallia</taxon>
        <taxon>Malacalcyonacea</taxon>
        <taxon>Plexauridae</taxon>
        <taxon>Paramuricea</taxon>
    </lineage>
</organism>
<comment type="caution">
    <text evidence="1">The sequence shown here is derived from an EMBL/GenBank/DDBJ whole genome shotgun (WGS) entry which is preliminary data.</text>
</comment>
<proteinExistence type="predicted"/>
<reference evidence="1" key="1">
    <citation type="submission" date="2020-04" db="EMBL/GenBank/DDBJ databases">
        <authorList>
            <person name="Alioto T."/>
            <person name="Alioto T."/>
            <person name="Gomez Garrido J."/>
        </authorList>
    </citation>
    <scope>NUCLEOTIDE SEQUENCE</scope>
    <source>
        <strain evidence="1">A484AB</strain>
    </source>
</reference>
<name>A0A7D9JDL7_PARCT</name>
<dbReference type="OrthoDB" id="6008420at2759"/>
<evidence type="ECO:0000313" key="1">
    <source>
        <dbReference type="EMBL" id="CAB4027625.1"/>
    </source>
</evidence>
<protein>
    <submittedName>
        <fullName evidence="1">Uncharacterized protein</fullName>
    </submittedName>
</protein>
<sequence length="252" mass="28850">MAAREMPNEPARQLLAVGEDVQANFDAIANRTEITEVARILRSIGDSLNTKATVEYHQKQRHSQTSRLNRFIQVVDATLEWLEHSGQTYGQKQEQVLRALYNLTELGNHAHLFAMMELACAWLNTPEDPFPGQRQYIVQCLEDVKLQQEQIISLVEQASGLMNEILQHEEVDYLKGRQFDNVVREARVLIESCKRRLNGAEQAITELSQKMSSVKLASRALRATGIYVRVSVCLDNYQTKSPYRSWKRTITC</sequence>
<accession>A0A7D9JDL7</accession>